<feature type="coiled-coil region" evidence="3">
    <location>
        <begin position="290"/>
        <end position="516"/>
    </location>
</feature>
<dbReference type="GO" id="GO:0007059">
    <property type="term" value="P:chromosome segregation"/>
    <property type="evidence" value="ECO:0007669"/>
    <property type="project" value="TreeGrafter"/>
</dbReference>
<dbReference type="GO" id="GO:0046600">
    <property type="term" value="P:negative regulation of centriole replication"/>
    <property type="evidence" value="ECO:0007669"/>
    <property type="project" value="TreeGrafter"/>
</dbReference>
<organism evidence="5 6">
    <name type="scientific">Dimorphilus gyrociliatus</name>
    <dbReference type="NCBI Taxonomy" id="2664684"/>
    <lineage>
        <taxon>Eukaryota</taxon>
        <taxon>Metazoa</taxon>
        <taxon>Spiralia</taxon>
        <taxon>Lophotrochozoa</taxon>
        <taxon>Annelida</taxon>
        <taxon>Polychaeta</taxon>
        <taxon>Polychaeta incertae sedis</taxon>
        <taxon>Dinophilidae</taxon>
        <taxon>Dimorphilus</taxon>
    </lineage>
</organism>
<keyword evidence="3" id="KW-0175">Coiled coil</keyword>
<dbReference type="PANTHER" id="PTHR46930">
    <property type="entry name" value="CDK5 REGULATORY SUBUNIT-ASSOCIATED PROTEIN 2"/>
    <property type="match status" value="1"/>
</dbReference>
<sequence>MAEVSLTSPPGTHIEFSDGSMPLVMKTASGRMSPVRTMTMKEYDQQLAELKKENFNLKLRIYFLEQNSKKGGVLDSEREIIDIKVENESLKKEIQDKTEILKRASSAIDTISAQHQNEITEIKEKFSHAERKVEVLERENRKLNGELKDSLTSLDDKDNQLKESFREMSDLKSILVTKSEFIEKLEEQLQSNGNNNNKLDEASFKSKIEKRNTIIQELTKQLRVDKKELEKKENEIKECNEKIEELKSNYENKVNMGERREQILQTDELNGKQNLLDDSNKTISSRDHQIEEFSKNLVQKNRQLDSIDNDGLISNLREEIESLRSDSEKQHENYTKSVEELTTELKAVKNELEQRDVDICRANEILAETEQAMDCLRIQTTRADRERVNAEAQLEQLRKELDSLRAENENQLAEHEAIVQNLKASLHHKQKEFQEDDNYVKQLENGEKSVNLIENLKRQHLKAINELRRASFEKDEESRRLVHKLEAELEELRTELSDTRTEVNRKDLEIEKLDRRSNWVEENNQEQLEKLRGIVKEKNTLIDTLVKAAGEKEAILDRLRKERVEGIDSFVRRAQQLSENLKTDRLDER</sequence>
<dbReference type="Pfam" id="PF07989">
    <property type="entry name" value="Cnn_1N"/>
    <property type="match status" value="1"/>
</dbReference>
<dbReference type="PANTHER" id="PTHR46930:SF1">
    <property type="entry name" value="CDK5 REGULATORY SUBUNIT-ASSOCIATED PROTEIN 2"/>
    <property type="match status" value="1"/>
</dbReference>
<dbReference type="EMBL" id="CAJFCJ010000009">
    <property type="protein sequence ID" value="CAD5118709.1"/>
    <property type="molecule type" value="Genomic_DNA"/>
</dbReference>
<evidence type="ECO:0000256" key="3">
    <source>
        <dbReference type="SAM" id="Coils"/>
    </source>
</evidence>
<dbReference type="GO" id="GO:0001578">
    <property type="term" value="P:microtubule bundle formation"/>
    <property type="evidence" value="ECO:0007669"/>
    <property type="project" value="TreeGrafter"/>
</dbReference>
<gene>
    <name evidence="5" type="ORF">DGYR_LOCUS7039</name>
</gene>
<dbReference type="GO" id="GO:0090266">
    <property type="term" value="P:regulation of mitotic cell cycle spindle assembly checkpoint"/>
    <property type="evidence" value="ECO:0007669"/>
    <property type="project" value="TreeGrafter"/>
</dbReference>
<name>A0A7I8VQW5_9ANNE</name>
<evidence type="ECO:0000313" key="6">
    <source>
        <dbReference type="Proteomes" id="UP000549394"/>
    </source>
</evidence>
<dbReference type="GO" id="GO:0097431">
    <property type="term" value="C:mitotic spindle pole"/>
    <property type="evidence" value="ECO:0007669"/>
    <property type="project" value="TreeGrafter"/>
</dbReference>
<reference evidence="5 6" key="1">
    <citation type="submission" date="2020-08" db="EMBL/GenBank/DDBJ databases">
        <authorList>
            <person name="Hejnol A."/>
        </authorList>
    </citation>
    <scope>NUCLEOTIDE SEQUENCE [LARGE SCALE GENOMIC DNA]</scope>
</reference>
<feature type="coiled-coil region" evidence="3">
    <location>
        <begin position="182"/>
        <end position="260"/>
    </location>
</feature>
<keyword evidence="2" id="KW-0963">Cytoplasm</keyword>
<comment type="caution">
    <text evidence="5">The sequence shown here is derived from an EMBL/GenBank/DDBJ whole genome shotgun (WGS) entry which is preliminary data.</text>
</comment>
<dbReference type="GO" id="GO:0043015">
    <property type="term" value="F:gamma-tubulin binding"/>
    <property type="evidence" value="ECO:0007669"/>
    <property type="project" value="TreeGrafter"/>
</dbReference>
<dbReference type="GO" id="GO:0005737">
    <property type="term" value="C:cytoplasm"/>
    <property type="evidence" value="ECO:0007669"/>
    <property type="project" value="UniProtKB-SubCell"/>
</dbReference>
<dbReference type="GO" id="GO:0008017">
    <property type="term" value="F:microtubule binding"/>
    <property type="evidence" value="ECO:0007669"/>
    <property type="project" value="TreeGrafter"/>
</dbReference>
<dbReference type="GO" id="GO:0000242">
    <property type="term" value="C:pericentriolar material"/>
    <property type="evidence" value="ECO:0007669"/>
    <property type="project" value="TreeGrafter"/>
</dbReference>
<evidence type="ECO:0000256" key="2">
    <source>
        <dbReference type="ARBA" id="ARBA00022490"/>
    </source>
</evidence>
<keyword evidence="6" id="KW-1185">Reference proteome</keyword>
<dbReference type="GO" id="GO:0007099">
    <property type="term" value="P:centriole replication"/>
    <property type="evidence" value="ECO:0007669"/>
    <property type="project" value="TreeGrafter"/>
</dbReference>
<dbReference type="GO" id="GO:0035371">
    <property type="term" value="C:microtubule plus-end"/>
    <property type="evidence" value="ECO:0007669"/>
    <property type="project" value="TreeGrafter"/>
</dbReference>
<dbReference type="GO" id="GO:0000132">
    <property type="term" value="P:establishment of mitotic spindle orientation"/>
    <property type="evidence" value="ECO:0007669"/>
    <property type="project" value="TreeGrafter"/>
</dbReference>
<feature type="domain" description="Centrosomin N-terminal motif 1" evidence="4">
    <location>
        <begin position="39"/>
        <end position="108"/>
    </location>
</feature>
<dbReference type="AlphaFoldDB" id="A0A7I8VQW5"/>
<dbReference type="OrthoDB" id="10255000at2759"/>
<evidence type="ECO:0000256" key="1">
    <source>
        <dbReference type="ARBA" id="ARBA00004496"/>
    </source>
</evidence>
<dbReference type="Proteomes" id="UP000549394">
    <property type="component" value="Unassembled WGS sequence"/>
</dbReference>
<feature type="coiled-coil region" evidence="3">
    <location>
        <begin position="40"/>
        <end position="153"/>
    </location>
</feature>
<proteinExistence type="predicted"/>
<evidence type="ECO:0000259" key="4">
    <source>
        <dbReference type="Pfam" id="PF07989"/>
    </source>
</evidence>
<comment type="subcellular location">
    <subcellularLocation>
        <location evidence="1">Cytoplasm</location>
    </subcellularLocation>
</comment>
<dbReference type="InterPro" id="IPR042791">
    <property type="entry name" value="CDK5RAP2"/>
</dbReference>
<dbReference type="InterPro" id="IPR012943">
    <property type="entry name" value="Cnn_1N"/>
</dbReference>
<accession>A0A7I8VQW5</accession>
<evidence type="ECO:0000313" key="5">
    <source>
        <dbReference type="EMBL" id="CAD5118709.1"/>
    </source>
</evidence>
<protein>
    <submittedName>
        <fullName evidence="5">DgyrCDS7391</fullName>
    </submittedName>
</protein>